<organism evidence="2 3">
    <name type="scientific">Candidatus Lambdaproteobacteria bacterium RIFOXYD2_FULL_56_26</name>
    <dbReference type="NCBI Taxonomy" id="1817773"/>
    <lineage>
        <taxon>Bacteria</taxon>
        <taxon>Pseudomonadati</taxon>
        <taxon>Pseudomonadota</taxon>
        <taxon>Candidatus Lambdaproteobacteria</taxon>
    </lineage>
</organism>
<reference evidence="2 3" key="1">
    <citation type="journal article" date="2016" name="Nat. Commun.">
        <title>Thousands of microbial genomes shed light on interconnected biogeochemical processes in an aquifer system.</title>
        <authorList>
            <person name="Anantharaman K."/>
            <person name="Brown C.T."/>
            <person name="Hug L.A."/>
            <person name="Sharon I."/>
            <person name="Castelle C.J."/>
            <person name="Probst A.J."/>
            <person name="Thomas B.C."/>
            <person name="Singh A."/>
            <person name="Wilkins M.J."/>
            <person name="Karaoz U."/>
            <person name="Brodie E.L."/>
            <person name="Williams K.H."/>
            <person name="Hubbard S.S."/>
            <person name="Banfield J.F."/>
        </authorList>
    </citation>
    <scope>NUCLEOTIDE SEQUENCE [LARGE SCALE GENOMIC DNA]</scope>
</reference>
<evidence type="ECO:0000313" key="3">
    <source>
        <dbReference type="Proteomes" id="UP000177583"/>
    </source>
</evidence>
<dbReference type="Proteomes" id="UP000177583">
    <property type="component" value="Unassembled WGS sequence"/>
</dbReference>
<dbReference type="AlphaFoldDB" id="A0A1F6GMW2"/>
<dbReference type="InterPro" id="IPR014729">
    <property type="entry name" value="Rossmann-like_a/b/a_fold"/>
</dbReference>
<name>A0A1F6GMW2_9PROT</name>
<evidence type="ECO:0000313" key="2">
    <source>
        <dbReference type="EMBL" id="OGG99476.1"/>
    </source>
</evidence>
<dbReference type="SUPFAM" id="SSF52402">
    <property type="entry name" value="Adenine nucleotide alpha hydrolases-like"/>
    <property type="match status" value="1"/>
</dbReference>
<dbReference type="InterPro" id="IPR005232">
    <property type="entry name" value="LarE"/>
</dbReference>
<dbReference type="GO" id="GO:0016783">
    <property type="term" value="F:sulfurtransferase activity"/>
    <property type="evidence" value="ECO:0007669"/>
    <property type="project" value="InterPro"/>
</dbReference>
<dbReference type="PANTHER" id="PTHR43169:SF2">
    <property type="entry name" value="NAD_GMP SYNTHASE DOMAIN-CONTAINING PROTEIN"/>
    <property type="match status" value="1"/>
</dbReference>
<feature type="active site" description="Nucleophile and sulfur donor" evidence="1">
    <location>
        <position position="159"/>
    </location>
</feature>
<dbReference type="Gene3D" id="3.40.50.620">
    <property type="entry name" value="HUPs"/>
    <property type="match status" value="1"/>
</dbReference>
<evidence type="ECO:0000256" key="1">
    <source>
        <dbReference type="PIRSR" id="PIRSR006661-1"/>
    </source>
</evidence>
<dbReference type="PIRSF" id="PIRSF006661">
    <property type="entry name" value="PP-lp_UCP006661"/>
    <property type="match status" value="1"/>
</dbReference>
<dbReference type="CDD" id="cd01990">
    <property type="entry name" value="LarE-like"/>
    <property type="match status" value="1"/>
</dbReference>
<accession>A0A1F6GMW2</accession>
<dbReference type="PANTHER" id="PTHR43169">
    <property type="entry name" value="EXSB FAMILY PROTEIN"/>
    <property type="match status" value="1"/>
</dbReference>
<proteinExistence type="predicted"/>
<sequence>MGQVLVAYSGGVDSSFLLKRAVMELGPGAKGVIVKSESLPTQDWLAAKARAARWGAELLELEVRELSHPELAQNDQNRCYHCKTLSYAEILALGQTLGIPLVLDGTNADDLKDYRPGRKAAQEKGVISPLAQVGLTKNEIRHLSRTLGLETWDHPSSPCLNSRVPYGQPITGEKLLRIEAAEAYLKSLGFLELRVRHHEGLARIEVPQKDLGRALGLAQEIESKLKTLGFTWVTLDLGGLRSGSLNLGIGIGT</sequence>
<gene>
    <name evidence="2" type="ORF">A2557_12845</name>
</gene>
<dbReference type="InterPro" id="IPR052188">
    <property type="entry name" value="Ni-pincer_cofactor_biosynth"/>
</dbReference>
<dbReference type="EMBL" id="MFNF01000057">
    <property type="protein sequence ID" value="OGG99476.1"/>
    <property type="molecule type" value="Genomic_DNA"/>
</dbReference>
<comment type="caution">
    <text evidence="2">The sequence shown here is derived from an EMBL/GenBank/DDBJ whole genome shotgun (WGS) entry which is preliminary data.</text>
</comment>
<protein>
    <submittedName>
        <fullName evidence="2">TIGR00268 family protein</fullName>
    </submittedName>
</protein>
<dbReference type="NCBIfam" id="TIGR00268">
    <property type="entry name" value="ATP-dependent sacrificial sulfur transferase LarE"/>
    <property type="match status" value="1"/>
</dbReference>